<comment type="caution">
    <text evidence="2">The sequence shown here is derived from an EMBL/GenBank/DDBJ whole genome shotgun (WGS) entry which is preliminary data.</text>
</comment>
<feature type="compositionally biased region" description="Basic residues" evidence="1">
    <location>
        <begin position="324"/>
        <end position="334"/>
    </location>
</feature>
<dbReference type="EMBL" id="JAKJXP020000047">
    <property type="protein sequence ID" value="KAK7751585.1"/>
    <property type="molecule type" value="Genomic_DNA"/>
</dbReference>
<proteinExistence type="predicted"/>
<feature type="compositionally biased region" description="Basic residues" evidence="1">
    <location>
        <begin position="251"/>
        <end position="267"/>
    </location>
</feature>
<feature type="region of interest" description="Disordered" evidence="1">
    <location>
        <begin position="91"/>
        <end position="207"/>
    </location>
</feature>
<feature type="compositionally biased region" description="Polar residues" evidence="1">
    <location>
        <begin position="165"/>
        <end position="194"/>
    </location>
</feature>
<feature type="region of interest" description="Disordered" evidence="1">
    <location>
        <begin position="230"/>
        <end position="346"/>
    </location>
</feature>
<evidence type="ECO:0000256" key="1">
    <source>
        <dbReference type="SAM" id="MobiDB-lite"/>
    </source>
</evidence>
<keyword evidence="3" id="KW-1185">Reference proteome</keyword>
<reference evidence="2 3" key="1">
    <citation type="submission" date="2024-02" db="EMBL/GenBank/DDBJ databases">
        <title>De novo assembly and annotation of 12 fungi associated with fruit tree decline syndrome in Ontario, Canada.</title>
        <authorList>
            <person name="Sulman M."/>
            <person name="Ellouze W."/>
            <person name="Ilyukhin E."/>
        </authorList>
    </citation>
    <scope>NUCLEOTIDE SEQUENCE [LARGE SCALE GENOMIC DNA]</scope>
    <source>
        <strain evidence="2 3">M11/M66-122</strain>
    </source>
</reference>
<dbReference type="AlphaFoldDB" id="A0AAN9USQ1"/>
<protein>
    <submittedName>
        <fullName evidence="2">Uncharacterized protein</fullName>
    </submittedName>
</protein>
<evidence type="ECO:0000313" key="3">
    <source>
        <dbReference type="Proteomes" id="UP001320420"/>
    </source>
</evidence>
<dbReference type="Proteomes" id="UP001320420">
    <property type="component" value="Unassembled WGS sequence"/>
</dbReference>
<sequence length="346" mass="38611">MRNWTEFELNTVLALICKGTNLNDHVGFATKLNKALNGKKVDQDIPRKEVRKLLDYLDENHKQTMNLLKRQGVPHRITRMQKLAFARAYPPWDPTLEEGNTKRPRQRARAPARAQKQKTLETIVVAADKPKQDRVYDTPAARKNRGTATATTAQQHSSGSSSSSNIFVTPVTSGPRPTQANDPSPAVRSSTSVPNLPPKLSPAIPAYTHNTAAPKPVIGRGYEQIGAHYTSRGTEAYNRRKEGRSSPYATGHRHGHGHGHDHRHRASHEKPGSGSGSIPGSVPGYGYGDHPYYDPNYRVRQQEAAYREREGYGQPRSAGEHQQHQHQHQQRPRHYGALPGLRDPFV</sequence>
<organism evidence="2 3">
    <name type="scientific">Diatrype stigma</name>
    <dbReference type="NCBI Taxonomy" id="117547"/>
    <lineage>
        <taxon>Eukaryota</taxon>
        <taxon>Fungi</taxon>
        <taxon>Dikarya</taxon>
        <taxon>Ascomycota</taxon>
        <taxon>Pezizomycotina</taxon>
        <taxon>Sordariomycetes</taxon>
        <taxon>Xylariomycetidae</taxon>
        <taxon>Xylariales</taxon>
        <taxon>Diatrypaceae</taxon>
        <taxon>Diatrype</taxon>
    </lineage>
</organism>
<gene>
    <name evidence="2" type="ORF">SLS62_006410</name>
</gene>
<accession>A0AAN9USQ1</accession>
<name>A0AAN9USQ1_9PEZI</name>
<feature type="compositionally biased region" description="Gly residues" evidence="1">
    <location>
        <begin position="273"/>
        <end position="287"/>
    </location>
</feature>
<feature type="compositionally biased region" description="Low complexity" evidence="1">
    <location>
        <begin position="146"/>
        <end position="164"/>
    </location>
</feature>
<evidence type="ECO:0000313" key="2">
    <source>
        <dbReference type="EMBL" id="KAK7751585.1"/>
    </source>
</evidence>